<protein>
    <submittedName>
        <fullName evidence="7">Acyl-CoA_dh_M domain-containing protein</fullName>
    </submittedName>
</protein>
<comment type="pathway">
    <text evidence="2">Lipid metabolism.</text>
</comment>
<evidence type="ECO:0000313" key="5">
    <source>
        <dbReference type="EMBL" id="VDD95203.1"/>
    </source>
</evidence>
<dbReference type="GO" id="GO:0033540">
    <property type="term" value="P:fatty acid beta-oxidation using acyl-CoA oxidase"/>
    <property type="evidence" value="ECO:0007669"/>
    <property type="project" value="TreeGrafter"/>
</dbReference>
<evidence type="ECO:0000256" key="2">
    <source>
        <dbReference type="ARBA" id="ARBA00005189"/>
    </source>
</evidence>
<comment type="cofactor">
    <cofactor evidence="1">
        <name>FAD</name>
        <dbReference type="ChEBI" id="CHEBI:57692"/>
    </cofactor>
</comment>
<evidence type="ECO:0000313" key="6">
    <source>
        <dbReference type="Proteomes" id="UP000274131"/>
    </source>
</evidence>
<keyword evidence="3" id="KW-0285">Flavoprotein</keyword>
<dbReference type="AlphaFoldDB" id="A0A0N4VIF8"/>
<dbReference type="PANTHER" id="PTHR10909">
    <property type="entry name" value="ELECTRON TRANSPORT OXIDOREDUCTASE"/>
    <property type="match status" value="1"/>
</dbReference>
<dbReference type="GO" id="GO:0071949">
    <property type="term" value="F:FAD binding"/>
    <property type="evidence" value="ECO:0007669"/>
    <property type="project" value="InterPro"/>
</dbReference>
<dbReference type="InterPro" id="IPR012258">
    <property type="entry name" value="Acyl-CoA_oxidase"/>
</dbReference>
<evidence type="ECO:0000256" key="4">
    <source>
        <dbReference type="ARBA" id="ARBA00022827"/>
    </source>
</evidence>
<evidence type="ECO:0000313" key="7">
    <source>
        <dbReference type="WBParaSite" id="EVEC_0001061101-mRNA-1"/>
    </source>
</evidence>
<sequence length="372" mass="42695">MEPNSLAYYRAQATFEPKQLKKVLEKYCTIALLERTPQIEKRYSLNLSKLTSLQERITEMLRNDPTFARDWNSLSPTDYKKMNHKRWKKLVEYELIENNCVQKSNSLLQFIKAMKQVKDLMEILDTYDQGLSNRFFQSAGVFCLAILTMGTERHHELMRKCIENEIVGCFCLTELGHGSNTKDIETNCRFENGHFVMHTPNINAIKCWAGNLSYSATHALVYAQLYIDGDCKGLHAFCLQIRDLDTMEPLPGITIGDMGEKAGEWNAVENGWIKFNRHVFPLTALLNRAADVSKEGEFIQNIKNSQELRFKTMGTISFGRITLVGKAALMMQLSAVIAIRYSATRKHFVATDRIGMLVHFKLNLKMQIRICV</sequence>
<evidence type="ECO:0000256" key="3">
    <source>
        <dbReference type="ARBA" id="ARBA00022630"/>
    </source>
</evidence>
<dbReference type="InterPro" id="IPR046373">
    <property type="entry name" value="Acyl-CoA_Oxase/DH_mid-dom_sf"/>
</dbReference>
<evidence type="ECO:0000256" key="1">
    <source>
        <dbReference type="ARBA" id="ARBA00001974"/>
    </source>
</evidence>
<dbReference type="SUPFAM" id="SSF56645">
    <property type="entry name" value="Acyl-CoA dehydrogenase NM domain-like"/>
    <property type="match status" value="1"/>
</dbReference>
<keyword evidence="6" id="KW-1185">Reference proteome</keyword>
<reference evidence="5 6" key="2">
    <citation type="submission" date="2018-10" db="EMBL/GenBank/DDBJ databases">
        <authorList>
            <consortium name="Pathogen Informatics"/>
        </authorList>
    </citation>
    <scope>NUCLEOTIDE SEQUENCE [LARGE SCALE GENOMIC DNA]</scope>
</reference>
<dbReference type="GO" id="GO:0016402">
    <property type="term" value="F:pristanoyl-CoA oxidase activity"/>
    <property type="evidence" value="ECO:0007669"/>
    <property type="project" value="TreeGrafter"/>
</dbReference>
<dbReference type="FunFam" id="2.40.110.10:FF:000040">
    <property type="entry name" value="Acyl-coenzyme A oxidase"/>
    <property type="match status" value="1"/>
</dbReference>
<organism evidence="7">
    <name type="scientific">Enterobius vermicularis</name>
    <name type="common">Human pinworm</name>
    <dbReference type="NCBI Taxonomy" id="51028"/>
    <lineage>
        <taxon>Eukaryota</taxon>
        <taxon>Metazoa</taxon>
        <taxon>Ecdysozoa</taxon>
        <taxon>Nematoda</taxon>
        <taxon>Chromadorea</taxon>
        <taxon>Rhabditida</taxon>
        <taxon>Spirurina</taxon>
        <taxon>Oxyuridomorpha</taxon>
        <taxon>Oxyuroidea</taxon>
        <taxon>Oxyuridae</taxon>
        <taxon>Enterobius</taxon>
    </lineage>
</organism>
<dbReference type="WBParaSite" id="EVEC_0001061101-mRNA-1">
    <property type="protein sequence ID" value="EVEC_0001061101-mRNA-1"/>
    <property type="gene ID" value="EVEC_0001061101"/>
</dbReference>
<dbReference type="GO" id="GO:0005777">
    <property type="term" value="C:peroxisome"/>
    <property type="evidence" value="ECO:0007669"/>
    <property type="project" value="InterPro"/>
</dbReference>
<dbReference type="Gene3D" id="2.40.110.10">
    <property type="entry name" value="Butyryl-CoA Dehydrogenase, subunit A, domain 2"/>
    <property type="match status" value="1"/>
</dbReference>
<dbReference type="GO" id="GO:0055088">
    <property type="term" value="P:lipid homeostasis"/>
    <property type="evidence" value="ECO:0007669"/>
    <property type="project" value="TreeGrafter"/>
</dbReference>
<gene>
    <name evidence="5" type="ORF">EVEC_LOCUS9954</name>
</gene>
<accession>A0A0N4VIF8</accession>
<dbReference type="OrthoDB" id="538336at2759"/>
<dbReference type="PANTHER" id="PTHR10909:SF390">
    <property type="entry name" value="PEROXISOMAL ACYL-COENZYME A OXIDASE 3"/>
    <property type="match status" value="1"/>
</dbReference>
<dbReference type="EMBL" id="UXUI01010410">
    <property type="protein sequence ID" value="VDD95203.1"/>
    <property type="molecule type" value="Genomic_DNA"/>
</dbReference>
<dbReference type="InterPro" id="IPR009100">
    <property type="entry name" value="AcylCoA_DH/oxidase_NM_dom_sf"/>
</dbReference>
<keyword evidence="4" id="KW-0274">FAD</keyword>
<dbReference type="STRING" id="51028.A0A0N4VIF8"/>
<proteinExistence type="predicted"/>
<dbReference type="GO" id="GO:0005504">
    <property type="term" value="F:fatty acid binding"/>
    <property type="evidence" value="ECO:0007669"/>
    <property type="project" value="TreeGrafter"/>
</dbReference>
<reference evidence="7" key="1">
    <citation type="submission" date="2017-02" db="UniProtKB">
        <authorList>
            <consortium name="WormBaseParasite"/>
        </authorList>
    </citation>
    <scope>IDENTIFICATION</scope>
</reference>
<dbReference type="Proteomes" id="UP000274131">
    <property type="component" value="Unassembled WGS sequence"/>
</dbReference>
<name>A0A0N4VIF8_ENTVE</name>